<dbReference type="GO" id="GO:0005886">
    <property type="term" value="C:plasma membrane"/>
    <property type="evidence" value="ECO:0007669"/>
    <property type="project" value="UniProtKB-SubCell"/>
</dbReference>
<evidence type="ECO:0000313" key="9">
    <source>
        <dbReference type="EMBL" id="MBB5850511.1"/>
    </source>
</evidence>
<comment type="caution">
    <text evidence="9">The sequence shown here is derived from an EMBL/GenBank/DDBJ whole genome shotgun (WGS) entry which is preliminary data.</text>
</comment>
<evidence type="ECO:0000256" key="2">
    <source>
        <dbReference type="ARBA" id="ARBA00007935"/>
    </source>
</evidence>
<gene>
    <name evidence="9" type="ORF">HDA45_000598</name>
</gene>
<dbReference type="GO" id="GO:0022857">
    <property type="term" value="F:transmembrane transporter activity"/>
    <property type="evidence" value="ECO:0007669"/>
    <property type="project" value="InterPro"/>
</dbReference>
<evidence type="ECO:0000256" key="3">
    <source>
        <dbReference type="ARBA" id="ARBA00022448"/>
    </source>
</evidence>
<evidence type="ECO:0000256" key="8">
    <source>
        <dbReference type="SAM" id="Phobius"/>
    </source>
</evidence>
<reference evidence="9 10" key="1">
    <citation type="submission" date="2020-08" db="EMBL/GenBank/DDBJ databases">
        <title>Sequencing the genomes of 1000 actinobacteria strains.</title>
        <authorList>
            <person name="Klenk H.-P."/>
        </authorList>
    </citation>
    <scope>NUCLEOTIDE SEQUENCE [LARGE SCALE GENOMIC DNA]</scope>
    <source>
        <strain evidence="9 10">DSM 45272</strain>
    </source>
</reference>
<protein>
    <submittedName>
        <fullName evidence="9">Iron complex transport system permease protein</fullName>
    </submittedName>
</protein>
<keyword evidence="3" id="KW-0813">Transport</keyword>
<evidence type="ECO:0000256" key="7">
    <source>
        <dbReference type="ARBA" id="ARBA00023136"/>
    </source>
</evidence>
<evidence type="ECO:0000256" key="1">
    <source>
        <dbReference type="ARBA" id="ARBA00004651"/>
    </source>
</evidence>
<dbReference type="Proteomes" id="UP000580861">
    <property type="component" value="Unassembled WGS sequence"/>
</dbReference>
<feature type="transmembrane region" description="Helical" evidence="8">
    <location>
        <begin position="107"/>
        <end position="127"/>
    </location>
</feature>
<evidence type="ECO:0000256" key="4">
    <source>
        <dbReference type="ARBA" id="ARBA00022475"/>
    </source>
</evidence>
<accession>A0A841AV37</accession>
<feature type="transmembrane region" description="Helical" evidence="8">
    <location>
        <begin position="158"/>
        <end position="180"/>
    </location>
</feature>
<dbReference type="InterPro" id="IPR037294">
    <property type="entry name" value="ABC_BtuC-like"/>
</dbReference>
<dbReference type="CDD" id="cd06550">
    <property type="entry name" value="TM_ABC_iron-siderophores_like"/>
    <property type="match status" value="1"/>
</dbReference>
<comment type="subcellular location">
    <subcellularLocation>
        <location evidence="1">Cell membrane</location>
        <topology evidence="1">Multi-pass membrane protein</topology>
    </subcellularLocation>
</comment>
<keyword evidence="6 8" id="KW-1133">Transmembrane helix</keyword>
<sequence length="343" mass="34270">MTAPELAGVLRGHTRRGTRRAVVVCAALVALILALFAVALFVGGSANIPAGQVIPAALGRTRGLSAYVVFETRLPRAVTAVACGAAFGLAGALYQRLFRNPLATPDVIGVTEGSGLGAVIVITLLSGGGLGVQFGALIGGVVTAAVIFWFGWGHGVRLYRLILIGIGLTAVCSAATNLLLTRASQANADRAYHWLVGSLNGSSWDGVAVLAAAVALGAVGTWLARVPLATLGTGDELATGLGVRITWVRAGVLLLGAAVAALATSVTGPLGFVALVAGPIATRLTGPGRELAASALVGAALVSCADLIAQNAPLIGSSPTGAVTALIGAPYLIRLLLKRKASA</sequence>
<dbReference type="AlphaFoldDB" id="A0A841AV37"/>
<dbReference type="PANTHER" id="PTHR30472">
    <property type="entry name" value="FERRIC ENTEROBACTIN TRANSPORT SYSTEM PERMEASE PROTEIN"/>
    <property type="match status" value="1"/>
</dbReference>
<keyword evidence="5 8" id="KW-0812">Transmembrane</keyword>
<evidence type="ECO:0000256" key="5">
    <source>
        <dbReference type="ARBA" id="ARBA00022692"/>
    </source>
</evidence>
<feature type="transmembrane region" description="Helical" evidence="8">
    <location>
        <begin position="201"/>
        <end position="224"/>
    </location>
</feature>
<evidence type="ECO:0000256" key="6">
    <source>
        <dbReference type="ARBA" id="ARBA00022989"/>
    </source>
</evidence>
<dbReference type="EMBL" id="JACHMX010000001">
    <property type="protein sequence ID" value="MBB5850511.1"/>
    <property type="molecule type" value="Genomic_DNA"/>
</dbReference>
<keyword evidence="7 8" id="KW-0472">Membrane</keyword>
<feature type="transmembrane region" description="Helical" evidence="8">
    <location>
        <begin position="21"/>
        <end position="42"/>
    </location>
</feature>
<keyword evidence="10" id="KW-1185">Reference proteome</keyword>
<feature type="transmembrane region" description="Helical" evidence="8">
    <location>
        <begin position="77"/>
        <end position="95"/>
    </location>
</feature>
<feature type="transmembrane region" description="Helical" evidence="8">
    <location>
        <begin position="134"/>
        <end position="152"/>
    </location>
</feature>
<evidence type="ECO:0000313" key="10">
    <source>
        <dbReference type="Proteomes" id="UP000580861"/>
    </source>
</evidence>
<keyword evidence="4" id="KW-1003">Cell membrane</keyword>
<dbReference type="InterPro" id="IPR000522">
    <property type="entry name" value="ABC_transptr_permease_BtuC"/>
</dbReference>
<organism evidence="9 10">
    <name type="scientific">Amycolatopsis umgeniensis</name>
    <dbReference type="NCBI Taxonomy" id="336628"/>
    <lineage>
        <taxon>Bacteria</taxon>
        <taxon>Bacillati</taxon>
        <taxon>Actinomycetota</taxon>
        <taxon>Actinomycetes</taxon>
        <taxon>Pseudonocardiales</taxon>
        <taxon>Pseudonocardiaceae</taxon>
        <taxon>Amycolatopsis</taxon>
    </lineage>
</organism>
<dbReference type="Pfam" id="PF01032">
    <property type="entry name" value="FecCD"/>
    <property type="match status" value="1"/>
</dbReference>
<dbReference type="SUPFAM" id="SSF81345">
    <property type="entry name" value="ABC transporter involved in vitamin B12 uptake, BtuC"/>
    <property type="match status" value="1"/>
</dbReference>
<dbReference type="PANTHER" id="PTHR30472:SF24">
    <property type="entry name" value="FERRIC ENTEROBACTIN TRANSPORT SYSTEM PERMEASE PROTEIN FEPG"/>
    <property type="match status" value="1"/>
</dbReference>
<dbReference type="Gene3D" id="1.10.3470.10">
    <property type="entry name" value="ABC transporter involved in vitamin B12 uptake, BtuC"/>
    <property type="match status" value="1"/>
</dbReference>
<feature type="transmembrane region" description="Helical" evidence="8">
    <location>
        <begin position="252"/>
        <end position="278"/>
    </location>
</feature>
<feature type="transmembrane region" description="Helical" evidence="8">
    <location>
        <begin position="315"/>
        <end position="337"/>
    </location>
</feature>
<name>A0A841AV37_9PSEU</name>
<comment type="similarity">
    <text evidence="2">Belongs to the binding-protein-dependent transport system permease family. FecCD subfamily.</text>
</comment>
<dbReference type="GO" id="GO:0033214">
    <property type="term" value="P:siderophore-iron import into cell"/>
    <property type="evidence" value="ECO:0007669"/>
    <property type="project" value="TreeGrafter"/>
</dbReference>
<dbReference type="RefSeq" id="WP_184891762.1">
    <property type="nucleotide sequence ID" value="NZ_JACHMX010000001.1"/>
</dbReference>
<proteinExistence type="inferred from homology"/>